<comment type="similarity">
    <text evidence="10">Belongs to the SGF11 family.</text>
</comment>
<dbReference type="PANTHER" id="PTHR47674">
    <property type="entry name" value="SAGA-ASSOCIATED FACTOR 11"/>
    <property type="match status" value="1"/>
</dbReference>
<proteinExistence type="inferred from homology"/>
<keyword evidence="5" id="KW-0156">Chromatin regulator</keyword>
<dbReference type="Gene3D" id="3.30.160.60">
    <property type="entry name" value="Classic Zinc Finger"/>
    <property type="match status" value="1"/>
</dbReference>
<name>A0ABR2YH55_9CHLO</name>
<comment type="subcellular location">
    <subcellularLocation>
        <location evidence="1 10">Nucleus</location>
    </subcellularLocation>
</comment>
<dbReference type="EMBL" id="JALJOT010000011">
    <property type="protein sequence ID" value="KAK9905461.1"/>
    <property type="molecule type" value="Genomic_DNA"/>
</dbReference>
<protein>
    <recommendedName>
        <fullName evidence="10">SAGA-associated factor 11</fullName>
    </recommendedName>
</protein>
<sequence length="227" mass="24841">MNFVREQEDTSTSAWSYLSNLRFADATDQLSAIDTQIRDRLYAEYCEQVGDQLLAAFLVPSENPGQITFENDEDNDQPTSDRLGDVDPLLIPVLDPFVAGLTEPFQAEYEQIRRNVALTVVGSSLACGLVGFLVGRSIRTGTVSKKSLPMSKAAPSTIQNNSPPPLQGKGAKPLLVDVFGQVLTQQPRDEVTCIQCGRRIAASRFAPHLEKCLGKGRNASRRRASNT</sequence>
<evidence type="ECO:0000256" key="1">
    <source>
        <dbReference type="ARBA" id="ARBA00004123"/>
    </source>
</evidence>
<keyword evidence="4" id="KW-0862">Zinc</keyword>
<accession>A0ABR2YH55</accession>
<evidence type="ECO:0000256" key="2">
    <source>
        <dbReference type="ARBA" id="ARBA00022723"/>
    </source>
</evidence>
<organism evidence="11 12">
    <name type="scientific">Coccomyxa subellipsoidea</name>
    <dbReference type="NCBI Taxonomy" id="248742"/>
    <lineage>
        <taxon>Eukaryota</taxon>
        <taxon>Viridiplantae</taxon>
        <taxon>Chlorophyta</taxon>
        <taxon>core chlorophytes</taxon>
        <taxon>Trebouxiophyceae</taxon>
        <taxon>Trebouxiophyceae incertae sedis</taxon>
        <taxon>Coccomyxaceae</taxon>
        <taxon>Coccomyxa</taxon>
    </lineage>
</organism>
<keyword evidence="8" id="KW-0804">Transcription</keyword>
<evidence type="ECO:0000256" key="9">
    <source>
        <dbReference type="ARBA" id="ARBA00023242"/>
    </source>
</evidence>
<comment type="caution">
    <text evidence="11">The sequence shown here is derived from an EMBL/GenBank/DDBJ whole genome shotgun (WGS) entry which is preliminary data.</text>
</comment>
<evidence type="ECO:0000313" key="11">
    <source>
        <dbReference type="EMBL" id="KAK9905461.1"/>
    </source>
</evidence>
<evidence type="ECO:0000256" key="8">
    <source>
        <dbReference type="ARBA" id="ARBA00023163"/>
    </source>
</evidence>
<dbReference type="PANTHER" id="PTHR47674:SF3">
    <property type="entry name" value="SAGA-ASSOCIATED FACTOR 11"/>
    <property type="match status" value="1"/>
</dbReference>
<evidence type="ECO:0000256" key="3">
    <source>
        <dbReference type="ARBA" id="ARBA00022771"/>
    </source>
</evidence>
<reference evidence="11 12" key="1">
    <citation type="journal article" date="2024" name="Nat. Commun.">
        <title>Phylogenomics reveals the evolutionary origins of lichenization in chlorophyte algae.</title>
        <authorList>
            <person name="Puginier C."/>
            <person name="Libourel C."/>
            <person name="Otte J."/>
            <person name="Skaloud P."/>
            <person name="Haon M."/>
            <person name="Grisel S."/>
            <person name="Petersen M."/>
            <person name="Berrin J.G."/>
            <person name="Delaux P.M."/>
            <person name="Dal Grande F."/>
            <person name="Keller J."/>
        </authorList>
    </citation>
    <scope>NUCLEOTIDE SEQUENCE [LARGE SCALE GENOMIC DNA]</scope>
    <source>
        <strain evidence="11 12">SAG 216-7</strain>
    </source>
</reference>
<keyword evidence="12" id="KW-1185">Reference proteome</keyword>
<evidence type="ECO:0000256" key="5">
    <source>
        <dbReference type="ARBA" id="ARBA00022853"/>
    </source>
</evidence>
<evidence type="ECO:0000256" key="4">
    <source>
        <dbReference type="ARBA" id="ARBA00022833"/>
    </source>
</evidence>
<evidence type="ECO:0000256" key="7">
    <source>
        <dbReference type="ARBA" id="ARBA00023159"/>
    </source>
</evidence>
<keyword evidence="2" id="KW-0479">Metal-binding</keyword>
<dbReference type="Proteomes" id="UP001491310">
    <property type="component" value="Unassembled WGS sequence"/>
</dbReference>
<evidence type="ECO:0000256" key="10">
    <source>
        <dbReference type="RuleBase" id="RU261113"/>
    </source>
</evidence>
<gene>
    <name evidence="11" type="ORF">WJX75_000320</name>
</gene>
<dbReference type="InterPro" id="IPR013246">
    <property type="entry name" value="SAGA_su_Sgf11"/>
</dbReference>
<evidence type="ECO:0000313" key="12">
    <source>
        <dbReference type="Proteomes" id="UP001491310"/>
    </source>
</evidence>
<keyword evidence="7 10" id="KW-0010">Activator</keyword>
<keyword evidence="6" id="KW-0805">Transcription regulation</keyword>
<evidence type="ECO:0000256" key="6">
    <source>
        <dbReference type="ARBA" id="ARBA00023015"/>
    </source>
</evidence>
<keyword evidence="9" id="KW-0539">Nucleus</keyword>
<dbReference type="Pfam" id="PF08209">
    <property type="entry name" value="Sgf11"/>
    <property type="match status" value="1"/>
</dbReference>
<keyword evidence="3" id="KW-0863">Zinc-finger</keyword>